<feature type="domain" description="HTH arsR-type" evidence="4">
    <location>
        <begin position="6"/>
        <end position="104"/>
    </location>
</feature>
<dbReference type="GO" id="GO:0003677">
    <property type="term" value="F:DNA binding"/>
    <property type="evidence" value="ECO:0007669"/>
    <property type="project" value="UniProtKB-KW"/>
</dbReference>
<evidence type="ECO:0000256" key="2">
    <source>
        <dbReference type="ARBA" id="ARBA00023125"/>
    </source>
</evidence>
<dbReference type="PRINTS" id="PR00778">
    <property type="entry name" value="HTHARSR"/>
</dbReference>
<evidence type="ECO:0000313" key="6">
    <source>
        <dbReference type="Proteomes" id="UP000298616"/>
    </source>
</evidence>
<dbReference type="GO" id="GO:0003700">
    <property type="term" value="F:DNA-binding transcription factor activity"/>
    <property type="evidence" value="ECO:0007669"/>
    <property type="project" value="InterPro"/>
</dbReference>
<dbReference type="InterPro" id="IPR001845">
    <property type="entry name" value="HTH_ArsR_DNA-bd_dom"/>
</dbReference>
<name>A0A4D7JP53_9BACT</name>
<organism evidence="5 6">
    <name type="scientific">Mangrovivirga cuniculi</name>
    <dbReference type="NCBI Taxonomy" id="2715131"/>
    <lineage>
        <taxon>Bacteria</taxon>
        <taxon>Pseudomonadati</taxon>
        <taxon>Bacteroidota</taxon>
        <taxon>Cytophagia</taxon>
        <taxon>Cytophagales</taxon>
        <taxon>Mangrovivirgaceae</taxon>
        <taxon>Mangrovivirga</taxon>
    </lineage>
</organism>
<evidence type="ECO:0000313" key="5">
    <source>
        <dbReference type="EMBL" id="QCK15280.1"/>
    </source>
</evidence>
<dbReference type="PROSITE" id="PS50987">
    <property type="entry name" value="HTH_ARSR_2"/>
    <property type="match status" value="1"/>
</dbReference>
<dbReference type="Proteomes" id="UP000298616">
    <property type="component" value="Chromosome"/>
</dbReference>
<dbReference type="PANTHER" id="PTHR43132">
    <property type="entry name" value="ARSENICAL RESISTANCE OPERON REPRESSOR ARSR-RELATED"/>
    <property type="match status" value="1"/>
</dbReference>
<dbReference type="Gene3D" id="1.10.10.10">
    <property type="entry name" value="Winged helix-like DNA-binding domain superfamily/Winged helix DNA-binding domain"/>
    <property type="match status" value="1"/>
</dbReference>
<evidence type="ECO:0000256" key="1">
    <source>
        <dbReference type="ARBA" id="ARBA00023015"/>
    </source>
</evidence>
<dbReference type="InterPro" id="IPR011991">
    <property type="entry name" value="ArsR-like_HTH"/>
</dbReference>
<keyword evidence="1" id="KW-0805">Transcription regulation</keyword>
<keyword evidence="6" id="KW-1185">Reference proteome</keyword>
<dbReference type="SUPFAM" id="SSF46785">
    <property type="entry name" value="Winged helix' DNA-binding domain"/>
    <property type="match status" value="1"/>
</dbReference>
<gene>
    <name evidence="5" type="ORF">DCC35_11240</name>
</gene>
<dbReference type="EMBL" id="CP028923">
    <property type="protein sequence ID" value="QCK15280.1"/>
    <property type="molecule type" value="Genomic_DNA"/>
</dbReference>
<dbReference type="InterPro" id="IPR051011">
    <property type="entry name" value="Metal_resp_trans_reg"/>
</dbReference>
<dbReference type="InterPro" id="IPR036390">
    <property type="entry name" value="WH_DNA-bd_sf"/>
</dbReference>
<evidence type="ECO:0000259" key="4">
    <source>
        <dbReference type="PROSITE" id="PS50987"/>
    </source>
</evidence>
<reference evidence="5 6" key="1">
    <citation type="submission" date="2018-04" db="EMBL/GenBank/DDBJ databases">
        <title>Complete genome uncultured novel isolate.</title>
        <authorList>
            <person name="Merlino G."/>
        </authorList>
    </citation>
    <scope>NUCLEOTIDE SEQUENCE [LARGE SCALE GENOMIC DNA]</scope>
    <source>
        <strain evidence="6">R1DC9</strain>
    </source>
</reference>
<dbReference type="PANTHER" id="PTHR43132:SF2">
    <property type="entry name" value="ARSENICAL RESISTANCE OPERON REPRESSOR ARSR-RELATED"/>
    <property type="match status" value="1"/>
</dbReference>
<dbReference type="SMART" id="SM00418">
    <property type="entry name" value="HTH_ARSR"/>
    <property type="match status" value="1"/>
</dbReference>
<dbReference type="OrthoDB" id="9800049at2"/>
<dbReference type="CDD" id="cd00090">
    <property type="entry name" value="HTH_ARSR"/>
    <property type="match status" value="1"/>
</dbReference>
<dbReference type="KEGG" id="fpf:DCC35_11240"/>
<keyword evidence="2" id="KW-0238">DNA-binding</keyword>
<proteinExistence type="predicted"/>
<dbReference type="RefSeq" id="WP_137090867.1">
    <property type="nucleotide sequence ID" value="NZ_CP028923.1"/>
</dbReference>
<sequence>MGVSKLDSYTKSELKIADLSKALGHPARIAILKHLLKVKQCINGELVSELKLAQATVSQHLSELKKAGIINAKVKGTSMIYSIDKKSWIGMENIFNDFFSEYTG</sequence>
<dbReference type="InterPro" id="IPR036388">
    <property type="entry name" value="WH-like_DNA-bd_sf"/>
</dbReference>
<dbReference type="NCBIfam" id="NF033788">
    <property type="entry name" value="HTH_metalloreg"/>
    <property type="match status" value="1"/>
</dbReference>
<accession>A0A4D7JP53</accession>
<keyword evidence="3" id="KW-0804">Transcription</keyword>
<protein>
    <submittedName>
        <fullName evidence="5">Transcriptional regulator</fullName>
    </submittedName>
</protein>
<dbReference type="AlphaFoldDB" id="A0A4D7JP53"/>
<evidence type="ECO:0000256" key="3">
    <source>
        <dbReference type="ARBA" id="ARBA00023163"/>
    </source>
</evidence>
<dbReference type="Pfam" id="PF01022">
    <property type="entry name" value="HTH_5"/>
    <property type="match status" value="1"/>
</dbReference>